<keyword evidence="1" id="KW-0175">Coiled coil</keyword>
<dbReference type="KEGG" id="vg:77948430"/>
<sequence>MSMIYKEGTASLTKGSPVLKGKDTFFLNPIFNVGVGQIVQVKTGDNVYVNSIKEVVDNETLILSFDSLEDVTDGEIVIMITMVDSISDTANKLLGMTRGLVQFETEMTRWFTSMDKKITITLPDGTKKEVYTLQAIMEQVAQNEKEMQELLQNSEKKVNDMVDKAQTDVNQVVTDGTNKINQAVDKADKEINEAITSGTGKIDTMLTESQKKIDKTIEDTEIKVDTELGKIDEKIGNSLDGKVNKTGDTMTGALTTTTKVITQSANGENSVGFVSNNSGVSFIEYKKGSDYHTNKIPEKSGTILLSGDFGLGSNAVYDGSTPSSQSPKDANDITSTGFYGGGGSSALNYFNNYYPILSMTRTGGDGTGYITQIQGSDGELGFRHRVQNNWTDWLKLAVLDTLQTQTFKGAIKARGLDVESGNDYFGMRIHSNGTPAFYSYRNGKGYDYMFPNKSGEVPLIYEGNITNQSSSDFSGLRLIKGNKEYCLFETTAHPTTLANIIYRKPDGSNVAVVSIPKKTGTLLVDGDYGIGLNAKTGTSQAESTNANNLDTNGFWASGGSNSSNFYNPFGPLISFARGGGTDGTGQVVQIQASSKNLVYRMRNINNWTYWSELMNVNSDGVKSSKLDFKNNGFYTSTNIDNDATGTVYMGFISAHATQPEAYQIGLMGRNKKLLYTYKENSNWLGTYEVLHLGNAKPDSNGFYKKASPIIDVFTNGSFKTNDESEGATVTRVAQGEYLIEGVLGFNSDAGWGGVDGGIEIPLDVNKQPLIWVDSEVLEDGSIIIRTYHREHKDVPPFARNLRRGYNDGDPCDIPTGRFISIRVNMPENSIFNTRERESMEEMKEMESNPFYKEERAFPNIVFNKKGDL</sequence>
<dbReference type="Gene3D" id="1.20.120.20">
    <property type="entry name" value="Apolipoprotein"/>
    <property type="match status" value="1"/>
</dbReference>
<keyword evidence="4" id="KW-1185">Reference proteome</keyword>
<dbReference type="Pfam" id="PF25670">
    <property type="entry name" value="Phage_tail_C_2"/>
    <property type="match status" value="1"/>
</dbReference>
<evidence type="ECO:0000313" key="3">
    <source>
        <dbReference type="EMBL" id="QMV48203.1"/>
    </source>
</evidence>
<dbReference type="GeneID" id="77948430"/>
<protein>
    <recommendedName>
        <fullName evidence="2">Phage tail protein C-terminal domain-containing protein</fullName>
    </recommendedName>
</protein>
<name>A0A7G5CG01_9CAUD</name>
<reference evidence="3 4" key="1">
    <citation type="submission" date="2020-06" db="EMBL/GenBank/DDBJ databases">
        <title>Isolation and characterization of P59,a proteus mirabilis phage with C3 morphology.</title>
        <authorList>
            <person name="Li S."/>
        </authorList>
    </citation>
    <scope>NUCLEOTIDE SEQUENCE [LARGE SCALE GENOMIC DNA]</scope>
</reference>
<dbReference type="EMBL" id="MT664722">
    <property type="protein sequence ID" value="QMV48203.1"/>
    <property type="molecule type" value="Genomic_DNA"/>
</dbReference>
<organism evidence="3 4">
    <name type="scientific">Proteus phage Vb_PmiP-P59</name>
    <dbReference type="NCBI Taxonomy" id="2754975"/>
    <lineage>
        <taxon>Viruses</taxon>
        <taxon>Duplodnaviria</taxon>
        <taxon>Heunggongvirae</taxon>
        <taxon>Uroviricota</taxon>
        <taxon>Caudoviricetes</taxon>
        <taxon>Grimontviridae</taxon>
        <taxon>Privateervirus</taxon>
        <taxon>Privateervirus P59</taxon>
    </lineage>
</organism>
<evidence type="ECO:0000313" key="4">
    <source>
        <dbReference type="Proteomes" id="UP000515562"/>
    </source>
</evidence>
<dbReference type="RefSeq" id="YP_010672160.1">
    <property type="nucleotide sequence ID" value="NC_070975.1"/>
</dbReference>
<feature type="coiled-coil region" evidence="1">
    <location>
        <begin position="133"/>
        <end position="164"/>
    </location>
</feature>
<dbReference type="Proteomes" id="UP000515562">
    <property type="component" value="Segment"/>
</dbReference>
<evidence type="ECO:0000256" key="1">
    <source>
        <dbReference type="SAM" id="Coils"/>
    </source>
</evidence>
<proteinExistence type="predicted"/>
<feature type="domain" description="Phage tail protein C-terminal" evidence="2">
    <location>
        <begin position="694"/>
        <end position="827"/>
    </location>
</feature>
<dbReference type="InterPro" id="IPR058008">
    <property type="entry name" value="Gp26_C"/>
</dbReference>
<dbReference type="CDD" id="cd19958">
    <property type="entry name" value="pyocin_knob"/>
    <property type="match status" value="1"/>
</dbReference>
<evidence type="ECO:0000259" key="2">
    <source>
        <dbReference type="Pfam" id="PF25670"/>
    </source>
</evidence>
<accession>A0A7G5CG01</accession>